<dbReference type="PRINTS" id="PR00947">
    <property type="entry name" value="CUTICLE"/>
</dbReference>
<evidence type="ECO:0000256" key="1">
    <source>
        <dbReference type="ARBA" id="ARBA00022460"/>
    </source>
</evidence>
<keyword evidence="1 2" id="KW-0193">Cuticle</keyword>
<dbReference type="InterPro" id="IPR031311">
    <property type="entry name" value="CHIT_BIND_RR_consensus"/>
</dbReference>
<feature type="compositionally biased region" description="Low complexity" evidence="3">
    <location>
        <begin position="295"/>
        <end position="305"/>
    </location>
</feature>
<feature type="region of interest" description="Disordered" evidence="3">
    <location>
        <begin position="341"/>
        <end position="366"/>
    </location>
</feature>
<dbReference type="PANTHER" id="PTHR10380">
    <property type="entry name" value="CUTICLE PROTEIN"/>
    <property type="match status" value="1"/>
</dbReference>
<feature type="compositionally biased region" description="Basic and acidic residues" evidence="3">
    <location>
        <begin position="120"/>
        <end position="134"/>
    </location>
</feature>
<dbReference type="EMBL" id="MG601555">
    <property type="protein sequence ID" value="AYA49880.1"/>
    <property type="molecule type" value="mRNA"/>
</dbReference>
<dbReference type="InterPro" id="IPR050468">
    <property type="entry name" value="Cuticle_Struct_Prot"/>
</dbReference>
<dbReference type="OrthoDB" id="6761795at2759"/>
<accession>A0A3Q8HGG2</accession>
<evidence type="ECO:0000256" key="3">
    <source>
        <dbReference type="SAM" id="MobiDB-lite"/>
    </source>
</evidence>
<dbReference type="InterPro" id="IPR000618">
    <property type="entry name" value="Insect_cuticle"/>
</dbReference>
<feature type="region of interest" description="Disordered" evidence="3">
    <location>
        <begin position="116"/>
        <end position="149"/>
    </location>
</feature>
<evidence type="ECO:0000313" key="4">
    <source>
        <dbReference type="EMBL" id="AYA49880.1"/>
    </source>
</evidence>
<evidence type="ECO:0000256" key="2">
    <source>
        <dbReference type="PROSITE-ProRule" id="PRU00497"/>
    </source>
</evidence>
<reference evidence="4" key="1">
    <citation type="submission" date="2017-11" db="EMBL/GenBank/DDBJ databases">
        <authorList>
            <person name="Wang Y.-W."/>
            <person name="Wan P.-J."/>
            <person name="Li G.-Q."/>
        </authorList>
    </citation>
    <scope>NUCLEOTIDE SEQUENCE</scope>
</reference>
<dbReference type="PANTHER" id="PTHR10380:SF218">
    <property type="entry name" value="ADULT CUTICLE PROTEIN 65AA-RELATED"/>
    <property type="match status" value="1"/>
</dbReference>
<proteinExistence type="evidence at transcript level"/>
<organism evidence="4">
    <name type="scientific">Leptinotarsa decemlineata</name>
    <name type="common">Colorado potato beetle</name>
    <name type="synonym">Doryphora decemlineata</name>
    <dbReference type="NCBI Taxonomy" id="7539"/>
    <lineage>
        <taxon>Eukaryota</taxon>
        <taxon>Metazoa</taxon>
        <taxon>Ecdysozoa</taxon>
        <taxon>Arthropoda</taxon>
        <taxon>Hexapoda</taxon>
        <taxon>Insecta</taxon>
        <taxon>Pterygota</taxon>
        <taxon>Neoptera</taxon>
        <taxon>Endopterygota</taxon>
        <taxon>Coleoptera</taxon>
        <taxon>Polyphaga</taxon>
        <taxon>Cucujiformia</taxon>
        <taxon>Chrysomeloidea</taxon>
        <taxon>Chrysomelidae</taxon>
        <taxon>Chrysomelinae</taxon>
        <taxon>Doryphorini</taxon>
        <taxon>Leptinotarsa</taxon>
    </lineage>
</organism>
<name>A0A3Q8HGG2_LEPDE</name>
<dbReference type="PROSITE" id="PS00233">
    <property type="entry name" value="CHIT_BIND_RR_1"/>
    <property type="match status" value="1"/>
</dbReference>
<sequence length="366" mass="40890">MVTVGSCFIIFGYGVALDDPKSARILKYDFDNIGEGPYHFSFETSDGISRQEVGEIANAETEHEFVKVLGSFSYLGPDGVRYEVRYTADDQGFHPEGDHIKVPPFVPWIHHHHHNVNDNNDDHHDHNDHHDHRDRYKHPHHDGPRKIIGSSKKTVVPNLDISGTSPKPVTEFSRLPTPIAPHLHYGEERTPKTLNRDSFYRFIPNAVGEYSSSDSPKAMTPQTINEDYVRNVFPTTPKPPQPNLIFHSTPGTIAKRPLSPAPISPRTIVDNQVIDTFPSTPEPYPILHSTPIGVSEYYPSSSPSSDLQQNDGSTPKPPNQEFISSSTPKAHIPVGYFLPRPVSPPLPETDESRAYIPPVTSPKPFV</sequence>
<dbReference type="Pfam" id="PF00379">
    <property type="entry name" value="Chitin_bind_4"/>
    <property type="match status" value="1"/>
</dbReference>
<dbReference type="GO" id="GO:0008010">
    <property type="term" value="F:structural constituent of chitin-based larval cuticle"/>
    <property type="evidence" value="ECO:0007669"/>
    <property type="project" value="TreeGrafter"/>
</dbReference>
<dbReference type="PROSITE" id="PS51155">
    <property type="entry name" value="CHIT_BIND_RR_2"/>
    <property type="match status" value="1"/>
</dbReference>
<feature type="region of interest" description="Disordered" evidence="3">
    <location>
        <begin position="295"/>
        <end position="328"/>
    </location>
</feature>
<protein>
    <submittedName>
        <fullName evidence="4">Cuticular protein 8</fullName>
    </submittedName>
</protein>
<dbReference type="AlphaFoldDB" id="A0A3Q8HGG2"/>
<dbReference type="GO" id="GO:0062129">
    <property type="term" value="C:chitin-based extracellular matrix"/>
    <property type="evidence" value="ECO:0007669"/>
    <property type="project" value="TreeGrafter"/>
</dbReference>